<sequence>MSKKRLSIAVLGCGPLSNTLAQHIKADPALALSCTTPTPQQLTASAVCVIYLPDAAASLPEASEQIQALLAEGKNVVTPLPASALGKAAILSACKKGNTTFHGTGGFQNALPVRFNRAFAAITRDISDIALVEERPASREYAQNALCRSLYQDSLHTLSDAVFGDRQDNLSPDLSPLALEPNANPPRIGSISNAEPHTVIRRSLGNHVSYDSLWSDPDPDNNTLRYSLHTRSADAIGHATVTLEGDGEQDLLCHLESRQLLAALAITIYSAPGILHHELDINAVKADDRLQI</sequence>
<comment type="caution">
    <text evidence="1">The sequence shown here is derived from an EMBL/GenBank/DDBJ whole genome shotgun (WGS) entry which is preliminary data.</text>
</comment>
<protein>
    <recommendedName>
        <fullName evidence="3">Gfo/Idh/MocA-like oxidoreductase N-terminal domain-containing protein</fullName>
    </recommendedName>
</protein>
<proteinExistence type="predicted"/>
<evidence type="ECO:0000313" key="2">
    <source>
        <dbReference type="Proteomes" id="UP000283734"/>
    </source>
</evidence>
<reference evidence="1 2" key="1">
    <citation type="submission" date="2018-09" db="EMBL/GenBank/DDBJ databases">
        <title>Alcanivorax profundi sp. nov., isolated from 1000 m-depth seawater of the Mariana Trench.</title>
        <authorList>
            <person name="Liu J."/>
        </authorList>
    </citation>
    <scope>NUCLEOTIDE SEQUENCE [LARGE SCALE GENOMIC DNA]</scope>
    <source>
        <strain evidence="1 2">MTEO17</strain>
    </source>
</reference>
<dbReference type="OrthoDB" id="9767616at2"/>
<evidence type="ECO:0008006" key="3">
    <source>
        <dbReference type="Google" id="ProtNLM"/>
    </source>
</evidence>
<gene>
    <name evidence="1" type="ORF">D4A39_09395</name>
</gene>
<keyword evidence="2" id="KW-1185">Reference proteome</keyword>
<dbReference type="EMBL" id="QYYA01000002">
    <property type="protein sequence ID" value="RJG18661.1"/>
    <property type="molecule type" value="Genomic_DNA"/>
</dbReference>
<dbReference type="Proteomes" id="UP000283734">
    <property type="component" value="Unassembled WGS sequence"/>
</dbReference>
<name>A0A418Y080_9GAMM</name>
<organism evidence="1 2">
    <name type="scientific">Alcanivorax profundi</name>
    <dbReference type="NCBI Taxonomy" id="2338368"/>
    <lineage>
        <taxon>Bacteria</taxon>
        <taxon>Pseudomonadati</taxon>
        <taxon>Pseudomonadota</taxon>
        <taxon>Gammaproteobacteria</taxon>
        <taxon>Oceanospirillales</taxon>
        <taxon>Alcanivoracaceae</taxon>
        <taxon>Alcanivorax</taxon>
    </lineage>
</organism>
<accession>A0A418Y080</accession>
<evidence type="ECO:0000313" key="1">
    <source>
        <dbReference type="EMBL" id="RJG18661.1"/>
    </source>
</evidence>
<dbReference type="RefSeq" id="WP_119917961.1">
    <property type="nucleotide sequence ID" value="NZ_CAXGPP010000001.1"/>
</dbReference>
<dbReference type="AlphaFoldDB" id="A0A418Y080"/>